<dbReference type="Proteomes" id="UP000011115">
    <property type="component" value="Unassembled WGS sequence"/>
</dbReference>
<evidence type="ECO:0000313" key="1">
    <source>
        <dbReference type="EnsemblPlants" id="PGSC0003DMT400094174"/>
    </source>
</evidence>
<reference evidence="1" key="2">
    <citation type="submission" date="2015-06" db="UniProtKB">
        <authorList>
            <consortium name="EnsemblPlants"/>
        </authorList>
    </citation>
    <scope>IDENTIFICATION</scope>
    <source>
        <strain evidence="1">DM1-3 516 R44</strain>
    </source>
</reference>
<keyword evidence="2" id="KW-1185">Reference proteome</keyword>
<dbReference type="InParanoid" id="M1DTK4"/>
<name>M1DTK4_SOLTU</name>
<accession>M1DTK4</accession>
<proteinExistence type="predicted"/>
<reference evidence="2" key="1">
    <citation type="journal article" date="2011" name="Nature">
        <title>Genome sequence and analysis of the tuber crop potato.</title>
        <authorList>
            <consortium name="The Potato Genome Sequencing Consortium"/>
        </authorList>
    </citation>
    <scope>NUCLEOTIDE SEQUENCE [LARGE SCALE GENOMIC DNA]</scope>
    <source>
        <strain evidence="2">cv. DM1-3 516 R44</strain>
    </source>
</reference>
<dbReference type="Gramene" id="PGSC0003DMT400094174">
    <property type="protein sequence ID" value="PGSC0003DMT400094174"/>
    <property type="gene ID" value="PGSC0003DMG400043745"/>
</dbReference>
<dbReference type="HOGENOM" id="CLU_1520452_0_0_1"/>
<dbReference type="EnsemblPlants" id="PGSC0003DMT400094174">
    <property type="protein sequence ID" value="PGSC0003DMT400094174"/>
    <property type="gene ID" value="PGSC0003DMG400043745"/>
</dbReference>
<organism evidence="1 2">
    <name type="scientific">Solanum tuberosum</name>
    <name type="common">Potato</name>
    <dbReference type="NCBI Taxonomy" id="4113"/>
    <lineage>
        <taxon>Eukaryota</taxon>
        <taxon>Viridiplantae</taxon>
        <taxon>Streptophyta</taxon>
        <taxon>Embryophyta</taxon>
        <taxon>Tracheophyta</taxon>
        <taxon>Spermatophyta</taxon>
        <taxon>Magnoliopsida</taxon>
        <taxon>eudicotyledons</taxon>
        <taxon>Gunneridae</taxon>
        <taxon>Pentapetalae</taxon>
        <taxon>asterids</taxon>
        <taxon>lamiids</taxon>
        <taxon>Solanales</taxon>
        <taxon>Solanaceae</taxon>
        <taxon>Solanoideae</taxon>
        <taxon>Solaneae</taxon>
        <taxon>Solanum</taxon>
    </lineage>
</organism>
<dbReference type="AlphaFoldDB" id="M1DTK4"/>
<sequence>MVNAQELEAQRQRFGFEAETVARGVQPNVVNNQPMVEDENVEVDGIVPPHRQPIAPRGTGSSSRSSTQAVIVTTSHKGARGLHLVTSHLSFSMPRAVRRGHTYGALGAGSRLSIDTLINGCTLKTQDQASYHSPGNMLRYQKLQLTLPLSVVAQGLLFLKLPSLRLRELSCAAVFPL</sequence>
<evidence type="ECO:0000313" key="2">
    <source>
        <dbReference type="Proteomes" id="UP000011115"/>
    </source>
</evidence>
<dbReference type="PaxDb" id="4113-PGSC0003DMT400094174"/>
<protein>
    <submittedName>
        <fullName evidence="1">Uncharacterized protein</fullName>
    </submittedName>
</protein>